<dbReference type="Proteomes" id="UP001597327">
    <property type="component" value="Unassembled WGS sequence"/>
</dbReference>
<feature type="domain" description="Histidine kinase" evidence="12">
    <location>
        <begin position="329"/>
        <end position="540"/>
    </location>
</feature>
<dbReference type="Gene3D" id="1.10.287.130">
    <property type="match status" value="1"/>
</dbReference>
<dbReference type="InterPro" id="IPR003660">
    <property type="entry name" value="HAMP_dom"/>
</dbReference>
<organism evidence="14 15">
    <name type="scientific">Roseibium aestuarii</name>
    <dbReference type="NCBI Taxonomy" id="2600299"/>
    <lineage>
        <taxon>Bacteria</taxon>
        <taxon>Pseudomonadati</taxon>
        <taxon>Pseudomonadota</taxon>
        <taxon>Alphaproteobacteria</taxon>
        <taxon>Hyphomicrobiales</taxon>
        <taxon>Stappiaceae</taxon>
        <taxon>Roseibium</taxon>
    </lineage>
</organism>
<dbReference type="InterPro" id="IPR050980">
    <property type="entry name" value="2C_sensor_his_kinase"/>
</dbReference>
<evidence type="ECO:0000256" key="8">
    <source>
        <dbReference type="ARBA" id="ARBA00022840"/>
    </source>
</evidence>
<feature type="compositionally biased region" description="Basic and acidic residues" evidence="10">
    <location>
        <begin position="65"/>
        <end position="81"/>
    </location>
</feature>
<evidence type="ECO:0000313" key="15">
    <source>
        <dbReference type="Proteomes" id="UP001597327"/>
    </source>
</evidence>
<dbReference type="PANTHER" id="PTHR44936:SF10">
    <property type="entry name" value="SENSOR PROTEIN RSTB"/>
    <property type="match status" value="1"/>
</dbReference>
<feature type="transmembrane region" description="Helical" evidence="11">
    <location>
        <begin position="90"/>
        <end position="111"/>
    </location>
</feature>
<evidence type="ECO:0000313" key="14">
    <source>
        <dbReference type="EMBL" id="MFD1695448.1"/>
    </source>
</evidence>
<dbReference type="InterPro" id="IPR004358">
    <property type="entry name" value="Sig_transdc_His_kin-like_C"/>
</dbReference>
<dbReference type="Pfam" id="PF02518">
    <property type="entry name" value="HATPase_c"/>
    <property type="match status" value="1"/>
</dbReference>
<evidence type="ECO:0000256" key="9">
    <source>
        <dbReference type="SAM" id="Coils"/>
    </source>
</evidence>
<keyword evidence="15" id="KW-1185">Reference proteome</keyword>
<dbReference type="InterPro" id="IPR005467">
    <property type="entry name" value="His_kinase_dom"/>
</dbReference>
<feature type="transmembrane region" description="Helical" evidence="11">
    <location>
        <begin position="235"/>
        <end position="258"/>
    </location>
</feature>
<dbReference type="PROSITE" id="PS50885">
    <property type="entry name" value="HAMP"/>
    <property type="match status" value="1"/>
</dbReference>
<comment type="catalytic activity">
    <reaction evidence="1">
        <text>ATP + protein L-histidine = ADP + protein N-phospho-L-histidine.</text>
        <dbReference type="EC" id="2.7.13.3"/>
    </reaction>
</comment>
<dbReference type="CDD" id="cd06225">
    <property type="entry name" value="HAMP"/>
    <property type="match status" value="1"/>
</dbReference>
<evidence type="ECO:0000256" key="11">
    <source>
        <dbReference type="SAM" id="Phobius"/>
    </source>
</evidence>
<sequence length="545" mass="58630">MTRQDVGIEKAASAEPVEGEAVSHLSPACAAAPAPQDPSRMEQQADASVERAAEAAKAAGSQGARRLETPKEQEPAPDPHHSFGGLSGKLLLLTVAFVMLAEVFIYVPSVANFRNNWLMDRLTTAGVAAAVLSETNTLAPRLQDELLRATGAVAIALDFGSRRSLIARSDTPVEVEMVADIGTITPVTAIVQSFATLFYQGEGYIRVVGKGQMGLVRRVDIVLPIRVLQGDMLSFSWRILGLSLVISVITAGLVYISLRALFLRPLQQLTRAMDRFAEAPEDPSTLLAASSRRDEIGDAQARLAVMQEALARALQQKRRLAELGLAVSKINHDLRNLLASAQLFAERLEHVEDPTVRRLVPKVLATLDRAVGYTQAVMAYGKAQEEPPRRRLLSLRRVVDDVADVLGLAEHPVITFECNVDRDVEVDADAEQLFRVLVNLCRNAAQALEGDSEPALVRRICVSGRREGQGVVITVADTGPGIPPALRASLFRPFHSGAKSGGVGLGLVIAAEVVRAHGGDIRLEPETRGTIFTLHLPDRPASASA</sequence>
<dbReference type="SUPFAM" id="SSF47384">
    <property type="entry name" value="Homodimeric domain of signal transducing histidine kinase"/>
    <property type="match status" value="1"/>
</dbReference>
<feature type="coiled-coil region" evidence="9">
    <location>
        <begin position="296"/>
        <end position="323"/>
    </location>
</feature>
<accession>A0ABW4JWD4</accession>
<keyword evidence="11" id="KW-0812">Transmembrane</keyword>
<dbReference type="PANTHER" id="PTHR44936">
    <property type="entry name" value="SENSOR PROTEIN CREC"/>
    <property type="match status" value="1"/>
</dbReference>
<name>A0ABW4JWD4_9HYPH</name>
<keyword evidence="9" id="KW-0175">Coiled coil</keyword>
<dbReference type="SUPFAM" id="SSF55874">
    <property type="entry name" value="ATPase domain of HSP90 chaperone/DNA topoisomerase II/histidine kinase"/>
    <property type="match status" value="1"/>
</dbReference>
<comment type="caution">
    <text evidence="14">The sequence shown here is derived from an EMBL/GenBank/DDBJ whole genome shotgun (WGS) entry which is preliminary data.</text>
</comment>
<keyword evidence="11" id="KW-0472">Membrane</keyword>
<feature type="domain" description="HAMP" evidence="13">
    <location>
        <begin position="260"/>
        <end position="315"/>
    </location>
</feature>
<evidence type="ECO:0000259" key="13">
    <source>
        <dbReference type="PROSITE" id="PS50885"/>
    </source>
</evidence>
<dbReference type="GO" id="GO:0016301">
    <property type="term" value="F:kinase activity"/>
    <property type="evidence" value="ECO:0007669"/>
    <property type="project" value="UniProtKB-KW"/>
</dbReference>
<evidence type="ECO:0000256" key="1">
    <source>
        <dbReference type="ARBA" id="ARBA00000085"/>
    </source>
</evidence>
<dbReference type="SMART" id="SM00304">
    <property type="entry name" value="HAMP"/>
    <property type="match status" value="1"/>
</dbReference>
<protein>
    <recommendedName>
        <fullName evidence="3">histidine kinase</fullName>
        <ecNumber evidence="3">2.7.13.3</ecNumber>
    </recommendedName>
</protein>
<evidence type="ECO:0000256" key="5">
    <source>
        <dbReference type="ARBA" id="ARBA00022679"/>
    </source>
</evidence>
<evidence type="ECO:0000259" key="12">
    <source>
        <dbReference type="PROSITE" id="PS50109"/>
    </source>
</evidence>
<dbReference type="EC" id="2.7.13.3" evidence="3"/>
<keyword evidence="5" id="KW-0808">Transferase</keyword>
<feature type="compositionally biased region" description="Low complexity" evidence="10">
    <location>
        <begin position="55"/>
        <end position="64"/>
    </location>
</feature>
<dbReference type="InterPro" id="IPR036097">
    <property type="entry name" value="HisK_dim/P_sf"/>
</dbReference>
<evidence type="ECO:0000256" key="10">
    <source>
        <dbReference type="SAM" id="MobiDB-lite"/>
    </source>
</evidence>
<dbReference type="SMART" id="SM00387">
    <property type="entry name" value="HATPase_c"/>
    <property type="match status" value="1"/>
</dbReference>
<dbReference type="InterPro" id="IPR036890">
    <property type="entry name" value="HATPase_C_sf"/>
</dbReference>
<dbReference type="Gene3D" id="3.30.565.10">
    <property type="entry name" value="Histidine kinase-like ATPase, C-terminal domain"/>
    <property type="match status" value="1"/>
</dbReference>
<reference evidence="15" key="1">
    <citation type="journal article" date="2019" name="Int. J. Syst. Evol. Microbiol.">
        <title>The Global Catalogue of Microorganisms (GCM) 10K type strain sequencing project: providing services to taxonomists for standard genome sequencing and annotation.</title>
        <authorList>
            <consortium name="The Broad Institute Genomics Platform"/>
            <consortium name="The Broad Institute Genome Sequencing Center for Infectious Disease"/>
            <person name="Wu L."/>
            <person name="Ma J."/>
        </authorList>
    </citation>
    <scope>NUCLEOTIDE SEQUENCE [LARGE SCALE GENOMIC DNA]</scope>
    <source>
        <strain evidence="15">JCM 3369</strain>
    </source>
</reference>
<keyword evidence="7 14" id="KW-0418">Kinase</keyword>
<comment type="subcellular location">
    <subcellularLocation>
        <location evidence="2">Membrane</location>
    </subcellularLocation>
</comment>
<evidence type="ECO:0000256" key="2">
    <source>
        <dbReference type="ARBA" id="ARBA00004370"/>
    </source>
</evidence>
<gene>
    <name evidence="14" type="ORF">ACFSC7_07960</name>
</gene>
<feature type="region of interest" description="Disordered" evidence="10">
    <location>
        <begin position="1"/>
        <end position="82"/>
    </location>
</feature>
<dbReference type="EMBL" id="JBHUFA010000001">
    <property type="protein sequence ID" value="MFD1695448.1"/>
    <property type="molecule type" value="Genomic_DNA"/>
</dbReference>
<evidence type="ECO:0000256" key="3">
    <source>
        <dbReference type="ARBA" id="ARBA00012438"/>
    </source>
</evidence>
<proteinExistence type="predicted"/>
<dbReference type="RefSeq" id="WP_208998607.1">
    <property type="nucleotide sequence ID" value="NZ_JBHUFA010000001.1"/>
</dbReference>
<evidence type="ECO:0000256" key="6">
    <source>
        <dbReference type="ARBA" id="ARBA00022741"/>
    </source>
</evidence>
<keyword evidence="8" id="KW-0067">ATP-binding</keyword>
<evidence type="ECO:0000256" key="4">
    <source>
        <dbReference type="ARBA" id="ARBA00022553"/>
    </source>
</evidence>
<dbReference type="PRINTS" id="PR00344">
    <property type="entry name" value="BCTRLSENSOR"/>
</dbReference>
<keyword evidence="4" id="KW-0597">Phosphoprotein</keyword>
<dbReference type="CDD" id="cd00075">
    <property type="entry name" value="HATPase"/>
    <property type="match status" value="1"/>
</dbReference>
<keyword evidence="11" id="KW-1133">Transmembrane helix</keyword>
<dbReference type="PROSITE" id="PS50109">
    <property type="entry name" value="HIS_KIN"/>
    <property type="match status" value="1"/>
</dbReference>
<evidence type="ECO:0000256" key="7">
    <source>
        <dbReference type="ARBA" id="ARBA00022777"/>
    </source>
</evidence>
<keyword evidence="6" id="KW-0547">Nucleotide-binding</keyword>
<dbReference type="InterPro" id="IPR003594">
    <property type="entry name" value="HATPase_dom"/>
</dbReference>